<protein>
    <submittedName>
        <fullName evidence="1">Uncharacterized protein</fullName>
    </submittedName>
</protein>
<reference evidence="1" key="1">
    <citation type="submission" date="2013-05" db="EMBL/GenBank/DDBJ databases">
        <authorList>
            <person name="Yim A.K.Y."/>
            <person name="Chan T.F."/>
            <person name="Ji K.M."/>
            <person name="Liu X.Y."/>
            <person name="Zhou J.W."/>
            <person name="Li R.Q."/>
            <person name="Yang K.Y."/>
            <person name="Li J."/>
            <person name="Li M."/>
            <person name="Law P.T.W."/>
            <person name="Wu Y.L."/>
            <person name="Cai Z.L."/>
            <person name="Qin H."/>
            <person name="Bao Y."/>
            <person name="Leung R.K.K."/>
            <person name="Ng P.K.S."/>
            <person name="Zou J."/>
            <person name="Zhong X.J."/>
            <person name="Ran P.X."/>
            <person name="Zhong N.S."/>
            <person name="Liu Z.G."/>
            <person name="Tsui S.K.W."/>
        </authorList>
    </citation>
    <scope>NUCLEOTIDE SEQUENCE</scope>
    <source>
        <strain evidence="1">Derf</strain>
        <tissue evidence="1">Whole organism</tissue>
    </source>
</reference>
<accession>A0A922L1F0</accession>
<dbReference type="AlphaFoldDB" id="A0A922L1F0"/>
<organism evidence="1 2">
    <name type="scientific">Dermatophagoides farinae</name>
    <name type="common">American house dust mite</name>
    <dbReference type="NCBI Taxonomy" id="6954"/>
    <lineage>
        <taxon>Eukaryota</taxon>
        <taxon>Metazoa</taxon>
        <taxon>Ecdysozoa</taxon>
        <taxon>Arthropoda</taxon>
        <taxon>Chelicerata</taxon>
        <taxon>Arachnida</taxon>
        <taxon>Acari</taxon>
        <taxon>Acariformes</taxon>
        <taxon>Sarcoptiformes</taxon>
        <taxon>Astigmata</taxon>
        <taxon>Psoroptidia</taxon>
        <taxon>Analgoidea</taxon>
        <taxon>Pyroglyphidae</taxon>
        <taxon>Dermatophagoidinae</taxon>
        <taxon>Dermatophagoides</taxon>
    </lineage>
</organism>
<keyword evidence="2" id="KW-1185">Reference proteome</keyword>
<comment type="caution">
    <text evidence="1">The sequence shown here is derived from an EMBL/GenBank/DDBJ whole genome shotgun (WGS) entry which is preliminary data.</text>
</comment>
<dbReference type="EMBL" id="ASGP02000008">
    <property type="protein sequence ID" value="KAH9493857.1"/>
    <property type="molecule type" value="Genomic_DNA"/>
</dbReference>
<evidence type="ECO:0000313" key="1">
    <source>
        <dbReference type="EMBL" id="KAH9493857.1"/>
    </source>
</evidence>
<name>A0A922L1F0_DERFA</name>
<proteinExistence type="predicted"/>
<evidence type="ECO:0000313" key="2">
    <source>
        <dbReference type="Proteomes" id="UP000790347"/>
    </source>
</evidence>
<gene>
    <name evidence="1" type="ORF">DERF_014585</name>
</gene>
<sequence>MNVDVFFPSSSPSSLKIEASHFANTNQQRRLNQMKTIDFHHSNCQNDSIFVYIDGWITNAFTTGFFISYQIKHSQSICVLHQNISI</sequence>
<dbReference type="Proteomes" id="UP000790347">
    <property type="component" value="Unassembled WGS sequence"/>
</dbReference>
<reference evidence="1" key="2">
    <citation type="journal article" date="2022" name="Res Sq">
        <title>Comparative Genomics Reveals Insights into the Divergent Evolution of Astigmatic Mites and Household Pest Adaptations.</title>
        <authorList>
            <person name="Xiong Q."/>
            <person name="Wan A.T.-Y."/>
            <person name="Liu X.-Y."/>
            <person name="Fung C.S.-H."/>
            <person name="Xiao X."/>
            <person name="Malainual N."/>
            <person name="Hou J."/>
            <person name="Wang L."/>
            <person name="Wang M."/>
            <person name="Yang K."/>
            <person name="Cui Y."/>
            <person name="Leung E."/>
            <person name="Nong W."/>
            <person name="Shin S.-K."/>
            <person name="Au S."/>
            <person name="Jeong K.Y."/>
            <person name="Chew F.T."/>
            <person name="Hui J."/>
            <person name="Leung T.F."/>
            <person name="Tungtrongchitr A."/>
            <person name="Zhong N."/>
            <person name="Liu Z."/>
            <person name="Tsui S."/>
        </authorList>
    </citation>
    <scope>NUCLEOTIDE SEQUENCE</scope>
    <source>
        <strain evidence="1">Derf</strain>
        <tissue evidence="1">Whole organism</tissue>
    </source>
</reference>